<dbReference type="PROSITE" id="PS50097">
    <property type="entry name" value="BTB"/>
    <property type="match status" value="1"/>
</dbReference>
<dbReference type="InterPro" id="IPR000210">
    <property type="entry name" value="BTB/POZ_dom"/>
</dbReference>
<proteinExistence type="predicted"/>
<organism evidence="2 3">
    <name type="scientific">Diaporthe helianthi</name>
    <dbReference type="NCBI Taxonomy" id="158607"/>
    <lineage>
        <taxon>Eukaryota</taxon>
        <taxon>Fungi</taxon>
        <taxon>Dikarya</taxon>
        <taxon>Ascomycota</taxon>
        <taxon>Pezizomycotina</taxon>
        <taxon>Sordariomycetes</taxon>
        <taxon>Sordariomycetidae</taxon>
        <taxon>Diaporthales</taxon>
        <taxon>Diaporthaceae</taxon>
        <taxon>Diaporthe</taxon>
    </lineage>
</organism>
<sequence>MSSADEDRFRFKDLQLLKTGHYSDAQVTVGDRVWKVHKSIVCQRSSYMRDVLFKSFSDSTPKKLPFCSSERMGELLLEFIYSGRIEKMNDISLADCVKLSKLGRDFSVEGMGEYGANNLWEKLKAKLEIVSLTRTAGGDFKIRHKAKADVLDDTFHSSFHLAVYQAYFLEIDVNCQTILADFVWAARSQLLGTRFLQMLNDLYPRFGSDVLTTLNRGPQSQFLQKYVQHPASTFCTKCAEGKPDSPDQLELELNPVASPD</sequence>
<dbReference type="AlphaFoldDB" id="A0A2P5I3P6"/>
<dbReference type="EMBL" id="MAVT02000297">
    <property type="protein sequence ID" value="POS77136.1"/>
    <property type="molecule type" value="Genomic_DNA"/>
</dbReference>
<keyword evidence="3" id="KW-1185">Reference proteome</keyword>
<dbReference type="InterPro" id="IPR011333">
    <property type="entry name" value="SKP1/BTB/POZ_sf"/>
</dbReference>
<protein>
    <recommendedName>
        <fullName evidence="1">BTB domain-containing protein</fullName>
    </recommendedName>
</protein>
<name>A0A2P5I3P6_DIAHE</name>
<dbReference type="CDD" id="cd18186">
    <property type="entry name" value="BTB_POZ_ZBTB_KLHL-like"/>
    <property type="match status" value="1"/>
</dbReference>
<reference evidence="2" key="1">
    <citation type="submission" date="2017-09" db="EMBL/GenBank/DDBJ databases">
        <title>Polyketide synthases of a Diaporthe helianthi virulent isolate.</title>
        <authorList>
            <person name="Baroncelli R."/>
        </authorList>
    </citation>
    <scope>NUCLEOTIDE SEQUENCE [LARGE SCALE GENOMIC DNA]</scope>
    <source>
        <strain evidence="2">7/96</strain>
    </source>
</reference>
<gene>
    <name evidence="2" type="ORF">DHEL01_v204474</name>
</gene>
<evidence type="ECO:0000313" key="2">
    <source>
        <dbReference type="EMBL" id="POS77136.1"/>
    </source>
</evidence>
<evidence type="ECO:0000259" key="1">
    <source>
        <dbReference type="PROSITE" id="PS50097"/>
    </source>
</evidence>
<evidence type="ECO:0000313" key="3">
    <source>
        <dbReference type="Proteomes" id="UP000094444"/>
    </source>
</evidence>
<dbReference type="SUPFAM" id="SSF54695">
    <property type="entry name" value="POZ domain"/>
    <property type="match status" value="1"/>
</dbReference>
<dbReference type="OrthoDB" id="6359816at2759"/>
<dbReference type="Gene3D" id="3.30.710.10">
    <property type="entry name" value="Potassium Channel Kv1.1, Chain A"/>
    <property type="match status" value="1"/>
</dbReference>
<dbReference type="Pfam" id="PF00651">
    <property type="entry name" value="BTB"/>
    <property type="match status" value="1"/>
</dbReference>
<dbReference type="Proteomes" id="UP000094444">
    <property type="component" value="Unassembled WGS sequence"/>
</dbReference>
<feature type="domain" description="BTB" evidence="1">
    <location>
        <begin position="23"/>
        <end position="89"/>
    </location>
</feature>
<comment type="caution">
    <text evidence="2">The sequence shown here is derived from an EMBL/GenBank/DDBJ whole genome shotgun (WGS) entry which is preliminary data.</text>
</comment>
<accession>A0A2P5I3P6</accession>
<dbReference type="InParanoid" id="A0A2P5I3P6"/>